<dbReference type="InterPro" id="IPR001640">
    <property type="entry name" value="Lgt"/>
</dbReference>
<dbReference type="GO" id="GO:0042158">
    <property type="term" value="P:lipoprotein biosynthetic process"/>
    <property type="evidence" value="ECO:0007669"/>
    <property type="project" value="UniProtKB-UniRule"/>
</dbReference>
<dbReference type="GO" id="GO:0008961">
    <property type="term" value="F:phosphatidylglycerol-prolipoprotein diacylglyceryl transferase activity"/>
    <property type="evidence" value="ECO:0007669"/>
    <property type="project" value="UniProtKB-UniRule"/>
</dbReference>
<dbReference type="PANTHER" id="PTHR30589">
    <property type="entry name" value="PROLIPOPROTEIN DIACYLGLYCERYL TRANSFERASE"/>
    <property type="match status" value="1"/>
</dbReference>
<evidence type="ECO:0000256" key="1">
    <source>
        <dbReference type="ARBA" id="ARBA00007150"/>
    </source>
</evidence>
<comment type="pathway">
    <text evidence="7">Protein modification; lipoprotein biosynthesis (diacylglyceryl transfer).</text>
</comment>
<accession>A0AAW6U856</accession>
<feature type="transmembrane region" description="Helical" evidence="7">
    <location>
        <begin position="12"/>
        <end position="30"/>
    </location>
</feature>
<evidence type="ECO:0000256" key="7">
    <source>
        <dbReference type="HAMAP-Rule" id="MF_01147"/>
    </source>
</evidence>
<dbReference type="HAMAP" id="MF_01147">
    <property type="entry name" value="Lgt"/>
    <property type="match status" value="1"/>
</dbReference>
<keyword evidence="2 7" id="KW-1003">Cell membrane</keyword>
<comment type="subcellular location">
    <subcellularLocation>
        <location evidence="7">Cell membrane</location>
        <topology evidence="7">Multi-pass membrane protein</topology>
    </subcellularLocation>
</comment>
<name>A0AAW6U856_9MOLU</name>
<feature type="transmembrane region" description="Helical" evidence="7">
    <location>
        <begin position="82"/>
        <end position="104"/>
    </location>
</feature>
<dbReference type="GO" id="GO:0005886">
    <property type="term" value="C:plasma membrane"/>
    <property type="evidence" value="ECO:0007669"/>
    <property type="project" value="UniProtKB-SubCell"/>
</dbReference>
<evidence type="ECO:0000256" key="5">
    <source>
        <dbReference type="ARBA" id="ARBA00022989"/>
    </source>
</evidence>
<sequence length="319" mass="36087">MIDYFKKNKKAFYIYGGAFAVFMLMIILAVATQTGTPYNNIAVDLGFAQIAWYAVFILTGISLGAFLTYWEFKRVGWDTEILFDALLYAVPLSIIGSRLYYVIFDPTPNYNSFIDVINITSGGLSIHGAVITAFIFVVIFTKKKKINFWILADMLAIGFLVGQIVGRWGNFMNAEAYGPIIESQFILNILPGFIKEQMFIAGNYHHPTFLYEGIWNFMGLVFLLVARRKRWFRIGDTIGLYLIWYGLGRGAIIEPLRTGGHPGDALRMFGLPANIVLSLTLFMLGGVAIIVAKKYYYIDQPYYVDVLIEEEVKIENNPA</sequence>
<keyword evidence="4 7" id="KW-0812">Transmembrane</keyword>
<feature type="transmembrane region" description="Helical" evidence="7">
    <location>
        <begin position="268"/>
        <end position="292"/>
    </location>
</feature>
<organism evidence="8 9">
    <name type="scientific">Peloplasma aerotolerans</name>
    <dbReference type="NCBI Taxonomy" id="3044389"/>
    <lineage>
        <taxon>Bacteria</taxon>
        <taxon>Bacillati</taxon>
        <taxon>Mycoplasmatota</taxon>
        <taxon>Mollicutes</taxon>
        <taxon>Acholeplasmatales</taxon>
        <taxon>Acholeplasmataceae</taxon>
        <taxon>Peloplasma</taxon>
    </lineage>
</organism>
<comment type="similarity">
    <text evidence="1 7">Belongs to the Lgt family.</text>
</comment>
<dbReference type="Proteomes" id="UP001431532">
    <property type="component" value="Unassembled WGS sequence"/>
</dbReference>
<keyword evidence="6 7" id="KW-0472">Membrane</keyword>
<keyword evidence="3 7" id="KW-0808">Transferase</keyword>
<evidence type="ECO:0000256" key="4">
    <source>
        <dbReference type="ARBA" id="ARBA00022692"/>
    </source>
</evidence>
<dbReference type="EMBL" id="JASCXW010000002">
    <property type="protein sequence ID" value="MDI6452134.1"/>
    <property type="molecule type" value="Genomic_DNA"/>
</dbReference>
<feature type="transmembrane region" description="Helical" evidence="7">
    <location>
        <begin position="116"/>
        <end position="139"/>
    </location>
</feature>
<feature type="transmembrane region" description="Helical" evidence="7">
    <location>
        <begin position="208"/>
        <end position="226"/>
    </location>
</feature>
<protein>
    <recommendedName>
        <fullName evidence="7">Phosphatidylglycerol--prolipoprotein diacylglyceryl transferase</fullName>
        <ecNumber evidence="7">2.5.1.145</ecNumber>
    </recommendedName>
</protein>
<comment type="function">
    <text evidence="7">Catalyzes the transfer of the diacylglyceryl group from phosphatidylglycerol to the sulfhydryl group of the N-terminal cysteine of a prolipoprotein, the first step in the formation of mature lipoproteins.</text>
</comment>
<keyword evidence="9" id="KW-1185">Reference proteome</keyword>
<proteinExistence type="inferred from homology"/>
<reference evidence="8" key="1">
    <citation type="submission" date="2023-05" db="EMBL/GenBank/DDBJ databases">
        <title>Mariniplasma microaerophilum sp. nov., a novel anaerobic mollicute isolated from terrestrial mud volcano, Taman Peninsula, Russia.</title>
        <authorList>
            <person name="Khomyakova M.A."/>
            <person name="Merkel A.Y."/>
            <person name="Slobodkin A.I."/>
        </authorList>
    </citation>
    <scope>NUCLEOTIDE SEQUENCE</scope>
    <source>
        <strain evidence="8">M4Ah</strain>
    </source>
</reference>
<evidence type="ECO:0000256" key="3">
    <source>
        <dbReference type="ARBA" id="ARBA00022679"/>
    </source>
</evidence>
<dbReference type="EC" id="2.5.1.145" evidence="7"/>
<evidence type="ECO:0000313" key="8">
    <source>
        <dbReference type="EMBL" id="MDI6452134.1"/>
    </source>
</evidence>
<dbReference type="PANTHER" id="PTHR30589:SF0">
    <property type="entry name" value="PHOSPHATIDYLGLYCEROL--PROLIPOPROTEIN DIACYLGLYCERYL TRANSFERASE"/>
    <property type="match status" value="1"/>
</dbReference>
<dbReference type="Pfam" id="PF01790">
    <property type="entry name" value="LGT"/>
    <property type="match status" value="1"/>
</dbReference>
<comment type="catalytic activity">
    <reaction evidence="7">
        <text>L-cysteinyl-[prolipoprotein] + a 1,2-diacyl-sn-glycero-3-phospho-(1'-sn-glycerol) = an S-1,2-diacyl-sn-glyceryl-L-cysteinyl-[prolipoprotein] + sn-glycerol 1-phosphate + H(+)</text>
        <dbReference type="Rhea" id="RHEA:56712"/>
        <dbReference type="Rhea" id="RHEA-COMP:14679"/>
        <dbReference type="Rhea" id="RHEA-COMP:14680"/>
        <dbReference type="ChEBI" id="CHEBI:15378"/>
        <dbReference type="ChEBI" id="CHEBI:29950"/>
        <dbReference type="ChEBI" id="CHEBI:57685"/>
        <dbReference type="ChEBI" id="CHEBI:64716"/>
        <dbReference type="ChEBI" id="CHEBI:140658"/>
        <dbReference type="EC" id="2.5.1.145"/>
    </reaction>
</comment>
<dbReference type="RefSeq" id="WP_282838548.1">
    <property type="nucleotide sequence ID" value="NZ_JASCXW010000002.1"/>
</dbReference>
<dbReference type="NCBIfam" id="TIGR00544">
    <property type="entry name" value="lgt"/>
    <property type="match status" value="1"/>
</dbReference>
<keyword evidence="5 7" id="KW-1133">Transmembrane helix</keyword>
<gene>
    <name evidence="7 8" type="primary">lgt</name>
    <name evidence="8" type="ORF">QJ521_01045</name>
</gene>
<dbReference type="PROSITE" id="PS01311">
    <property type="entry name" value="LGT"/>
    <property type="match status" value="1"/>
</dbReference>
<dbReference type="AlphaFoldDB" id="A0AAW6U856"/>
<evidence type="ECO:0000256" key="6">
    <source>
        <dbReference type="ARBA" id="ARBA00023136"/>
    </source>
</evidence>
<evidence type="ECO:0000313" key="9">
    <source>
        <dbReference type="Proteomes" id="UP001431532"/>
    </source>
</evidence>
<evidence type="ECO:0000256" key="2">
    <source>
        <dbReference type="ARBA" id="ARBA00022475"/>
    </source>
</evidence>
<feature type="transmembrane region" description="Helical" evidence="7">
    <location>
        <begin position="146"/>
        <end position="165"/>
    </location>
</feature>
<feature type="binding site" evidence="7">
    <location>
        <position position="167"/>
    </location>
    <ligand>
        <name>a 1,2-diacyl-sn-glycero-3-phospho-(1'-sn-glycerol)</name>
        <dbReference type="ChEBI" id="CHEBI:64716"/>
    </ligand>
</feature>
<feature type="transmembrane region" description="Helical" evidence="7">
    <location>
        <begin position="50"/>
        <end position="70"/>
    </location>
</feature>
<feature type="transmembrane region" description="Helical" evidence="7">
    <location>
        <begin position="238"/>
        <end position="256"/>
    </location>
</feature>
<comment type="caution">
    <text evidence="8">The sequence shown here is derived from an EMBL/GenBank/DDBJ whole genome shotgun (WGS) entry which is preliminary data.</text>
</comment>